<gene>
    <name evidence="2" type="ORF">BIT28_16490</name>
</gene>
<proteinExistence type="predicted"/>
<dbReference type="RefSeq" id="WP_075767896.1">
    <property type="nucleotide sequence ID" value="NZ_MJIL01000098.1"/>
</dbReference>
<keyword evidence="1" id="KW-0812">Transmembrane</keyword>
<reference evidence="2 3" key="1">
    <citation type="submission" date="2016-09" db="EMBL/GenBank/DDBJ databases">
        <title>Photobacterium proteolyticum sp. nov. a protease producing bacterium isolated from ocean sediments of Laizhou Bay.</title>
        <authorList>
            <person name="Li Y."/>
        </authorList>
    </citation>
    <scope>NUCLEOTIDE SEQUENCE [LARGE SCALE GENOMIC DNA]</scope>
    <source>
        <strain evidence="2 3">13-12</strain>
    </source>
</reference>
<dbReference type="Proteomes" id="UP000186905">
    <property type="component" value="Unassembled WGS sequence"/>
</dbReference>
<dbReference type="STRING" id="1903952.BIT28_16490"/>
<feature type="transmembrane region" description="Helical" evidence="1">
    <location>
        <begin position="47"/>
        <end position="65"/>
    </location>
</feature>
<keyword evidence="3" id="KW-1185">Reference proteome</keyword>
<protein>
    <submittedName>
        <fullName evidence="2">Uncharacterized protein</fullName>
    </submittedName>
</protein>
<accession>A0A1Q9G7M3</accession>
<sequence>MKKFLKEKLKIDLEQPSTKKGIALVGAGVALASGHPELLTATVTDAGVQYGGLIGTVVPVALGLWETLRNEFK</sequence>
<evidence type="ECO:0000256" key="1">
    <source>
        <dbReference type="SAM" id="Phobius"/>
    </source>
</evidence>
<keyword evidence="1" id="KW-0472">Membrane</keyword>
<dbReference type="EMBL" id="MJIL01000098">
    <property type="protein sequence ID" value="OLQ70323.1"/>
    <property type="molecule type" value="Genomic_DNA"/>
</dbReference>
<dbReference type="OrthoDB" id="5880412at2"/>
<feature type="transmembrane region" description="Helical" evidence="1">
    <location>
        <begin position="21"/>
        <end position="41"/>
    </location>
</feature>
<evidence type="ECO:0000313" key="3">
    <source>
        <dbReference type="Proteomes" id="UP000186905"/>
    </source>
</evidence>
<keyword evidence="1" id="KW-1133">Transmembrane helix</keyword>
<organism evidence="2 3">
    <name type="scientific">Photobacterium proteolyticum</name>
    <dbReference type="NCBI Taxonomy" id="1903952"/>
    <lineage>
        <taxon>Bacteria</taxon>
        <taxon>Pseudomonadati</taxon>
        <taxon>Pseudomonadota</taxon>
        <taxon>Gammaproteobacteria</taxon>
        <taxon>Vibrionales</taxon>
        <taxon>Vibrionaceae</taxon>
        <taxon>Photobacterium</taxon>
    </lineage>
</organism>
<evidence type="ECO:0000313" key="2">
    <source>
        <dbReference type="EMBL" id="OLQ70323.1"/>
    </source>
</evidence>
<dbReference type="AlphaFoldDB" id="A0A1Q9G7M3"/>
<name>A0A1Q9G7M3_9GAMM</name>
<comment type="caution">
    <text evidence="2">The sequence shown here is derived from an EMBL/GenBank/DDBJ whole genome shotgun (WGS) entry which is preliminary data.</text>
</comment>